<keyword evidence="5" id="KW-1185">Reference proteome</keyword>
<evidence type="ECO:0000313" key="4">
    <source>
        <dbReference type="EMBL" id="KAF8820194.1"/>
    </source>
</evidence>
<dbReference type="PANTHER" id="PTHR33926">
    <property type="entry name" value="PROTEIN TIC 22, CHLOROPLASTIC"/>
    <property type="match status" value="1"/>
</dbReference>
<evidence type="ECO:0000256" key="2">
    <source>
        <dbReference type="ARBA" id="ARBA00022528"/>
    </source>
</evidence>
<dbReference type="EMBL" id="JADAQX010000451">
    <property type="protein sequence ID" value="KAF8820194.1"/>
    <property type="molecule type" value="Genomic_DNA"/>
</dbReference>
<sequence>MFIHVSRLEDSSFIVLARLAWVDYAPHFDRLHYMWVSSTSFSTPNIVGATSSTETYFNRHMPSSVPTVSGKPLKTGSADYFKFLQLLSKGKLERVEGVKNRFLLKVSKSRPIVKHEKFNTLLSTIPLYVVVNEYDEMVISCAPEAFFKAETLSTDSTINAREQSWKKDNPEISKKLLGLYFLNKADAELFMKDVELKDPLVAQRVKLSIKTVPLLQYFHASRAQIGNYDGKHKNSQFLLVPDLLELQQLISTERLRSFFGTPIFYIETIHLPNSAAISRQSTEGSPVKNGLESYPVLEKLSETSSCFSPSCKGKKIAFTLKVPCKGTLRRPFFMSKRDAIQLYNAFRKQNPKLKLPKTAKLGVRSLENILKEFEATMEANMANEEDLILLIPQYSSYLEASKLEALQNHAQMNKWGNNIAYEIYRRGRKFLKTLKYDWPQLTGTDLEEAQKIPSISC</sequence>
<keyword evidence="2" id="KW-0150">Chloroplast</keyword>
<evidence type="ECO:0000256" key="3">
    <source>
        <dbReference type="ARBA" id="ARBA00022640"/>
    </source>
</evidence>
<dbReference type="Pfam" id="PF04278">
    <property type="entry name" value="Tic22"/>
    <property type="match status" value="1"/>
</dbReference>
<protein>
    <submittedName>
        <fullName evidence="4">Uncharacterized protein</fullName>
    </submittedName>
</protein>
<dbReference type="PANTHER" id="PTHR33926:SF4">
    <property type="entry name" value="PROTEIN TIC 22, CHLOROPLASTIC"/>
    <property type="match status" value="1"/>
</dbReference>
<comment type="caution">
    <text evidence="4">The sequence shown here is derived from an EMBL/GenBank/DDBJ whole genome shotgun (WGS) entry which is preliminary data.</text>
</comment>
<dbReference type="Proteomes" id="UP000823046">
    <property type="component" value="Unassembled WGS sequence"/>
</dbReference>
<reference evidence="4 5" key="1">
    <citation type="journal article" date="2020" name="bioRxiv">
        <title>Metabolic contributions of an alphaproteobacterial endosymbiont in the apicomplexan Cardiosporidium cionae.</title>
        <authorList>
            <person name="Hunter E.S."/>
            <person name="Paight C.J."/>
            <person name="Lane C.E."/>
        </authorList>
    </citation>
    <scope>NUCLEOTIDE SEQUENCE [LARGE SCALE GENOMIC DNA]</scope>
    <source>
        <strain evidence="4">ESH_2018</strain>
    </source>
</reference>
<evidence type="ECO:0000313" key="5">
    <source>
        <dbReference type="Proteomes" id="UP000823046"/>
    </source>
</evidence>
<proteinExistence type="predicted"/>
<evidence type="ECO:0000256" key="1">
    <source>
        <dbReference type="ARBA" id="ARBA00004229"/>
    </source>
</evidence>
<keyword evidence="3" id="KW-0934">Plastid</keyword>
<dbReference type="InterPro" id="IPR007378">
    <property type="entry name" value="Tic22-like"/>
</dbReference>
<organism evidence="4 5">
    <name type="scientific">Cardiosporidium cionae</name>
    <dbReference type="NCBI Taxonomy" id="476202"/>
    <lineage>
        <taxon>Eukaryota</taxon>
        <taxon>Sar</taxon>
        <taxon>Alveolata</taxon>
        <taxon>Apicomplexa</taxon>
        <taxon>Aconoidasida</taxon>
        <taxon>Nephromycida</taxon>
        <taxon>Cardiosporidium</taxon>
    </lineage>
</organism>
<accession>A0ABQ7J872</accession>
<name>A0ABQ7J872_9APIC</name>
<gene>
    <name evidence="4" type="ORF">IE077_003453</name>
</gene>
<comment type="subcellular location">
    <subcellularLocation>
        <location evidence="1">Plastid</location>
        <location evidence="1">Chloroplast</location>
    </subcellularLocation>
</comment>